<dbReference type="RefSeq" id="WP_114864028.1">
    <property type="nucleotide sequence ID" value="NZ_BKBW01000007.1"/>
</dbReference>
<dbReference type="EMBL" id="BKBW01000007">
    <property type="protein sequence ID" value="GEQ76721.1"/>
    <property type="molecule type" value="Genomic_DNA"/>
</dbReference>
<accession>A0A5A7MIJ8</accession>
<evidence type="ECO:0000313" key="1">
    <source>
        <dbReference type="EMBL" id="GEQ76721.1"/>
    </source>
</evidence>
<evidence type="ECO:0000313" key="2">
    <source>
        <dbReference type="Proteomes" id="UP000323105"/>
    </source>
</evidence>
<dbReference type="Proteomes" id="UP000323105">
    <property type="component" value="Unassembled WGS sequence"/>
</dbReference>
<name>A0A5A7MIJ8_COMTE</name>
<gene>
    <name evidence="1" type="ORF">CTTA_3726</name>
</gene>
<sequence length="69" mass="7593">MSESETKETKLTAADAAKRVQRIVLEPAEGKDKFKEKRLAVSADEVLSFKDYGTHIVVVTVDGQKLTGK</sequence>
<comment type="caution">
    <text evidence="1">The sequence shown here is derived from an EMBL/GenBank/DDBJ whole genome shotgun (WGS) entry which is preliminary data.</text>
</comment>
<dbReference type="AlphaFoldDB" id="A0A5A7MIJ8"/>
<protein>
    <submittedName>
        <fullName evidence="1">Uncharacterized protein</fullName>
    </submittedName>
</protein>
<reference evidence="1 2" key="1">
    <citation type="journal article" date="2019" name="Microbiol. Resour. Announc.">
        <title>Draft Genome Sequence of Comamonas testosteroni TA441, a Bacterium That Has a Cryptic Phenol Degradation Gene Cluster.</title>
        <authorList>
            <person name="Arai H."/>
            <person name="Ishii M."/>
        </authorList>
    </citation>
    <scope>NUCLEOTIDE SEQUENCE [LARGE SCALE GENOMIC DNA]</scope>
    <source>
        <strain evidence="1 2">TA441</strain>
    </source>
</reference>
<proteinExistence type="predicted"/>
<organism evidence="1 2">
    <name type="scientific">Comamonas testosteroni</name>
    <name type="common">Pseudomonas testosteroni</name>
    <dbReference type="NCBI Taxonomy" id="285"/>
    <lineage>
        <taxon>Bacteria</taxon>
        <taxon>Pseudomonadati</taxon>
        <taxon>Pseudomonadota</taxon>
        <taxon>Betaproteobacteria</taxon>
        <taxon>Burkholderiales</taxon>
        <taxon>Comamonadaceae</taxon>
        <taxon>Comamonas</taxon>
    </lineage>
</organism>